<accession>A0A3B5MGT3</accession>
<dbReference type="GO" id="GO:0005524">
    <property type="term" value="F:ATP binding"/>
    <property type="evidence" value="ECO:0007669"/>
    <property type="project" value="UniProtKB-KW"/>
</dbReference>
<organism evidence="10 11">
    <name type="scientific">Xiphophorus couchianus</name>
    <name type="common">Monterrey platyfish</name>
    <dbReference type="NCBI Taxonomy" id="32473"/>
    <lineage>
        <taxon>Eukaryota</taxon>
        <taxon>Metazoa</taxon>
        <taxon>Chordata</taxon>
        <taxon>Craniata</taxon>
        <taxon>Vertebrata</taxon>
        <taxon>Euteleostomi</taxon>
        <taxon>Actinopterygii</taxon>
        <taxon>Neopterygii</taxon>
        <taxon>Teleostei</taxon>
        <taxon>Neoteleostei</taxon>
        <taxon>Acanthomorphata</taxon>
        <taxon>Ovalentaria</taxon>
        <taxon>Atherinomorphae</taxon>
        <taxon>Cyprinodontiformes</taxon>
        <taxon>Poeciliidae</taxon>
        <taxon>Poeciliinae</taxon>
        <taxon>Xiphophorus</taxon>
    </lineage>
</organism>
<evidence type="ECO:0000313" key="11">
    <source>
        <dbReference type="Proteomes" id="UP000261380"/>
    </source>
</evidence>
<dbReference type="Ensembl" id="ENSXCOT00000020574.1">
    <property type="protein sequence ID" value="ENSXCOP00000020326.1"/>
    <property type="gene ID" value="ENSXCOG00000015236.1"/>
</dbReference>
<proteinExistence type="inferred from homology"/>
<evidence type="ECO:0000256" key="1">
    <source>
        <dbReference type="ARBA" id="ARBA00001946"/>
    </source>
</evidence>
<keyword evidence="7" id="KW-0067">ATP-binding</keyword>
<evidence type="ECO:0000256" key="3">
    <source>
        <dbReference type="ARBA" id="ARBA00022679"/>
    </source>
</evidence>
<dbReference type="NCBIfam" id="NF000658">
    <property type="entry name" value="PRK00029.1"/>
    <property type="match status" value="1"/>
</dbReference>
<evidence type="ECO:0000313" key="10">
    <source>
        <dbReference type="Ensembl" id="ENSXCOP00000020326.1"/>
    </source>
</evidence>
<comment type="cofactor">
    <cofactor evidence="1">
        <name>Mg(2+)</name>
        <dbReference type="ChEBI" id="CHEBI:18420"/>
    </cofactor>
</comment>
<dbReference type="AlphaFoldDB" id="A0A3B5MGT3"/>
<keyword evidence="3" id="KW-0808">Transferase</keyword>
<keyword evidence="5" id="KW-0479">Metal-binding</keyword>
<dbReference type="GO" id="GO:0046872">
    <property type="term" value="F:metal ion binding"/>
    <property type="evidence" value="ECO:0007669"/>
    <property type="project" value="UniProtKB-KW"/>
</dbReference>
<dbReference type="PANTHER" id="PTHR12153">
    <property type="entry name" value="SELENOPROTEIN O"/>
    <property type="match status" value="1"/>
</dbReference>
<dbReference type="HAMAP" id="MF_00692">
    <property type="entry name" value="SelO"/>
    <property type="match status" value="1"/>
</dbReference>
<dbReference type="GO" id="GO:0016779">
    <property type="term" value="F:nucleotidyltransferase activity"/>
    <property type="evidence" value="ECO:0007669"/>
    <property type="project" value="UniProtKB-KW"/>
</dbReference>
<evidence type="ECO:0000256" key="4">
    <source>
        <dbReference type="ARBA" id="ARBA00022695"/>
    </source>
</evidence>
<protein>
    <recommendedName>
        <fullName evidence="9">Selenoprotein O</fullName>
    </recommendedName>
</protein>
<reference evidence="10" key="2">
    <citation type="submission" date="2025-09" db="UniProtKB">
        <authorList>
            <consortium name="Ensembl"/>
        </authorList>
    </citation>
    <scope>IDENTIFICATION</scope>
</reference>
<evidence type="ECO:0000256" key="2">
    <source>
        <dbReference type="ARBA" id="ARBA00009747"/>
    </source>
</evidence>
<keyword evidence="11" id="KW-1185">Reference proteome</keyword>
<dbReference type="Pfam" id="PF02696">
    <property type="entry name" value="SelO"/>
    <property type="match status" value="1"/>
</dbReference>
<reference evidence="10" key="1">
    <citation type="submission" date="2025-08" db="UniProtKB">
        <authorList>
            <consortium name="Ensembl"/>
        </authorList>
    </citation>
    <scope>IDENTIFICATION</scope>
</reference>
<dbReference type="InterPro" id="IPR003846">
    <property type="entry name" value="SelO"/>
</dbReference>
<evidence type="ECO:0000256" key="6">
    <source>
        <dbReference type="ARBA" id="ARBA00022741"/>
    </source>
</evidence>
<dbReference type="PANTHER" id="PTHR12153:SF15">
    <property type="entry name" value="PROTEIN ADENYLYLTRANSFERASE SELO, MITOCHONDRIAL"/>
    <property type="match status" value="1"/>
</dbReference>
<comment type="similarity">
    <text evidence="2">Belongs to the SELO family.</text>
</comment>
<dbReference type="STRING" id="32473.ENSXCOP00000020326"/>
<keyword evidence="8" id="KW-0460">Magnesium</keyword>
<keyword evidence="4" id="KW-0548">Nucleotidyltransferase</keyword>
<evidence type="ECO:0000256" key="8">
    <source>
        <dbReference type="ARBA" id="ARBA00022842"/>
    </source>
</evidence>
<evidence type="ECO:0000256" key="9">
    <source>
        <dbReference type="ARBA" id="ARBA00031547"/>
    </source>
</evidence>
<keyword evidence="6" id="KW-0547">Nucleotide-binding</keyword>
<dbReference type="Proteomes" id="UP000261380">
    <property type="component" value="Unplaced"/>
</dbReference>
<sequence>MSPFSSSSQTGSSALERLTFNNTALKRLPIDVSAEPGSRTVPGACFSRVGSLHPLLRPRIVALSQPSFSLLGLSAQEVLDDPLAPEYLSGSRLLAGSEPAAHCYCGHQFGLFAGQLGDGAVMYLGEVESDTQGHWEIQVKGAGVTPYSRDGDGRKVLRSSVREFLCSEAMFALGIPTTRAASLVTSDLHIGRDPLNNGERILERCSVVMRLAPSFISAGRHDNRAQLLDYVIESFYPHIQQAHNNRRERNLSFFREVMMRTAKLVAQWQCVGFCHGVLNTDNMSILGLTLDYGPFGFMDRFDPDFVCNASDKRRRYSYQAQPSVCRWNLARLAEALGSELRAADAGAVLDDFMPTYEAFYLCGMRKKLGLVRKEEAEDREVVSDLLRVMHNTGADFTNTFRLLSRSVRNIGHLQVGFYLFYLSLEPCHNSFKELFFFCCWYTRRRLAREFDGTSDLHLVKKERLRVMKSSNPRVVLRNYIAQNAIQAADKGDFSEVRPKLENPKSPKW</sequence>
<evidence type="ECO:0000256" key="5">
    <source>
        <dbReference type="ARBA" id="ARBA00022723"/>
    </source>
</evidence>
<dbReference type="GeneTree" id="ENSGT00390000005508"/>
<name>A0A3B5MGT3_9TELE</name>
<evidence type="ECO:0000256" key="7">
    <source>
        <dbReference type="ARBA" id="ARBA00022840"/>
    </source>
</evidence>